<dbReference type="Proteomes" id="UP000285757">
    <property type="component" value="Unassembled WGS sequence"/>
</dbReference>
<accession>A0A423LM80</accession>
<evidence type="ECO:0000313" key="1">
    <source>
        <dbReference type="EMBL" id="RON69404.1"/>
    </source>
</evidence>
<sequence>MAIGRQWLDAHSLDQEVSLNRIVMNALLGNFLYLTAKLMRLIMANEHQPKLRIVKTRGTKVLSVSMRTAGNQYFPGLPASCQLLPKLRFLRVADELLLCVKTPGESEFKPVSMTAYSARPVLTPVSVEALAQTDDGEQGKPWPHKVQIDMQSLDARSLCGIMELAQDPLEFSPDTEEVVERAFQASLKQSIGKRAFWELVRSECQAVGIKAPSYQLVARRLDCLFSREVLRHHPLTRQGHVSHSEGFPSE</sequence>
<name>A0A423LM80_PSEFL</name>
<comment type="caution">
    <text evidence="1">The sequence shown here is derived from an EMBL/GenBank/DDBJ whole genome shotgun (WGS) entry which is preliminary data.</text>
</comment>
<gene>
    <name evidence="1" type="ORF">BK671_08190</name>
</gene>
<proteinExistence type="predicted"/>
<dbReference type="AlphaFoldDB" id="A0A423LM80"/>
<dbReference type="EMBL" id="MOBU01000006">
    <property type="protein sequence ID" value="RON69404.1"/>
    <property type="molecule type" value="Genomic_DNA"/>
</dbReference>
<organism evidence="1 2">
    <name type="scientific">Pseudomonas fluorescens</name>
    <dbReference type="NCBI Taxonomy" id="294"/>
    <lineage>
        <taxon>Bacteria</taxon>
        <taxon>Pseudomonadati</taxon>
        <taxon>Pseudomonadota</taxon>
        <taxon>Gammaproteobacteria</taxon>
        <taxon>Pseudomonadales</taxon>
        <taxon>Pseudomonadaceae</taxon>
        <taxon>Pseudomonas</taxon>
    </lineage>
</organism>
<evidence type="ECO:0000313" key="2">
    <source>
        <dbReference type="Proteomes" id="UP000285757"/>
    </source>
</evidence>
<protein>
    <submittedName>
        <fullName evidence="1">Uncharacterized protein</fullName>
    </submittedName>
</protein>
<reference evidence="1 2" key="1">
    <citation type="submission" date="2016-10" db="EMBL/GenBank/DDBJ databases">
        <title>Comparative genome analysis of multiple Pseudomonas spp. focuses on biocontrol and plant growth promoting traits.</title>
        <authorList>
            <person name="Tao X.-Y."/>
            <person name="Taylor C.G."/>
        </authorList>
    </citation>
    <scope>NUCLEOTIDE SEQUENCE [LARGE SCALE GENOMIC DNA]</scope>
    <source>
        <strain evidence="1 2">24D3</strain>
    </source>
</reference>